<dbReference type="Proteomes" id="UP001604277">
    <property type="component" value="Unassembled WGS sequence"/>
</dbReference>
<gene>
    <name evidence="1" type="ORF">Fot_07807</name>
</gene>
<dbReference type="AlphaFoldDB" id="A0ABD1WWV8"/>
<protein>
    <submittedName>
        <fullName evidence="1">Uncharacterized protein</fullName>
    </submittedName>
</protein>
<keyword evidence="2" id="KW-1185">Reference proteome</keyword>
<evidence type="ECO:0000313" key="2">
    <source>
        <dbReference type="Proteomes" id="UP001604277"/>
    </source>
</evidence>
<dbReference type="EMBL" id="JBFOLJ010000002">
    <property type="protein sequence ID" value="KAL2554188.1"/>
    <property type="molecule type" value="Genomic_DNA"/>
</dbReference>
<reference evidence="2" key="1">
    <citation type="submission" date="2024-07" db="EMBL/GenBank/DDBJ databases">
        <title>Two chromosome-level genome assemblies of Korean endemic species Abeliophyllum distichum and Forsythia ovata (Oleaceae).</title>
        <authorList>
            <person name="Jang H."/>
        </authorList>
    </citation>
    <scope>NUCLEOTIDE SEQUENCE [LARGE SCALE GENOMIC DNA]</scope>
</reference>
<comment type="caution">
    <text evidence="1">The sequence shown here is derived from an EMBL/GenBank/DDBJ whole genome shotgun (WGS) entry which is preliminary data.</text>
</comment>
<name>A0ABD1WWV8_9LAMI</name>
<evidence type="ECO:0000313" key="1">
    <source>
        <dbReference type="EMBL" id="KAL2554188.1"/>
    </source>
</evidence>
<organism evidence="1 2">
    <name type="scientific">Forsythia ovata</name>
    <dbReference type="NCBI Taxonomy" id="205694"/>
    <lineage>
        <taxon>Eukaryota</taxon>
        <taxon>Viridiplantae</taxon>
        <taxon>Streptophyta</taxon>
        <taxon>Embryophyta</taxon>
        <taxon>Tracheophyta</taxon>
        <taxon>Spermatophyta</taxon>
        <taxon>Magnoliopsida</taxon>
        <taxon>eudicotyledons</taxon>
        <taxon>Gunneridae</taxon>
        <taxon>Pentapetalae</taxon>
        <taxon>asterids</taxon>
        <taxon>lamiids</taxon>
        <taxon>Lamiales</taxon>
        <taxon>Oleaceae</taxon>
        <taxon>Forsythieae</taxon>
        <taxon>Forsythia</taxon>
    </lineage>
</organism>
<proteinExistence type="predicted"/>
<sequence length="101" mass="11294">MAPEFFIFKRLGNLLITGGEFCFNTTDQVLDWEKIIKNGGGENEIFGRIPVFGMDGIGNITPRNYSIRIKTLCRSVLKGIQNGESGQRNSQCAGYQFNIVE</sequence>
<accession>A0ABD1WWV8</accession>